<dbReference type="AlphaFoldDB" id="A0A9E7R9D2"/>
<proteinExistence type="predicted"/>
<keyword evidence="1" id="KW-0175">Coiled coil</keyword>
<dbReference type="InterPro" id="IPR036388">
    <property type="entry name" value="WH-like_DNA-bd_sf"/>
</dbReference>
<gene>
    <name evidence="2" type="ORF">N0B31_22300</name>
</gene>
<organism evidence="2 3">
    <name type="scientific">Salinirubellus salinus</name>
    <dbReference type="NCBI Taxonomy" id="1364945"/>
    <lineage>
        <taxon>Archaea</taxon>
        <taxon>Methanobacteriati</taxon>
        <taxon>Methanobacteriota</taxon>
        <taxon>Stenosarchaea group</taxon>
        <taxon>Halobacteria</taxon>
        <taxon>Halobacteriales</taxon>
        <taxon>Natronomonadaceae</taxon>
        <taxon>Salinirubellus</taxon>
    </lineage>
</organism>
<evidence type="ECO:0000313" key="2">
    <source>
        <dbReference type="EMBL" id="UWM56980.1"/>
    </source>
</evidence>
<dbReference type="Proteomes" id="UP001057580">
    <property type="component" value="Plasmid unnamed1"/>
</dbReference>
<geneLocation type="plasmid" evidence="2 3">
    <name>unnamed1</name>
</geneLocation>
<dbReference type="InterPro" id="IPR055766">
    <property type="entry name" value="DUF7342"/>
</dbReference>
<keyword evidence="2" id="KW-0614">Plasmid</keyword>
<dbReference type="SUPFAM" id="SSF46785">
    <property type="entry name" value="Winged helix' DNA-binding domain"/>
    <property type="match status" value="1"/>
</dbReference>
<dbReference type="GeneID" id="74945216"/>
<dbReference type="Gene3D" id="1.10.10.10">
    <property type="entry name" value="Winged helix-like DNA-binding domain superfamily/Winged helix DNA-binding domain"/>
    <property type="match status" value="1"/>
</dbReference>
<dbReference type="Pfam" id="PF24033">
    <property type="entry name" value="DUF7342"/>
    <property type="match status" value="1"/>
</dbReference>
<sequence length="167" mass="19021">MSGRERVRAVVETLDQPATVVEITDRADVSRNTASSELERLEAENRVRSVQVDGQQGYELDPVRLFLDEIMALIKQNSRESLESELEDLKRERESLQEEFEVDSLTVFRERLAEEEDLSAADVREIRNVAATWDTLNTEIKLVRHALRLYEDVSMLSTGESSVAPAL</sequence>
<dbReference type="InterPro" id="IPR011991">
    <property type="entry name" value="ArsR-like_HTH"/>
</dbReference>
<name>A0A9E7R9D2_9EURY</name>
<dbReference type="EMBL" id="CP104004">
    <property type="protein sequence ID" value="UWM56980.1"/>
    <property type="molecule type" value="Genomic_DNA"/>
</dbReference>
<dbReference type="RefSeq" id="WP_260644091.1">
    <property type="nucleotide sequence ID" value="NZ_CP104004.1"/>
</dbReference>
<accession>A0A9E7R9D2</accession>
<keyword evidence="3" id="KW-1185">Reference proteome</keyword>
<protein>
    <submittedName>
        <fullName evidence="2">Winged helix-turn-helix domain-containing protein</fullName>
    </submittedName>
</protein>
<reference evidence="2" key="1">
    <citation type="submission" date="2022-09" db="EMBL/GenBank/DDBJ databases">
        <title>Diverse halophilic archaea isolated from saline environments.</title>
        <authorList>
            <person name="Cui H.-L."/>
        </authorList>
    </citation>
    <scope>NUCLEOTIDE SEQUENCE</scope>
    <source>
        <strain evidence="2">ZS-35-S2</strain>
        <plasmid evidence="2">unnamed1</plasmid>
    </source>
</reference>
<dbReference type="KEGG" id="ssai:N0B31_22300"/>
<evidence type="ECO:0000313" key="3">
    <source>
        <dbReference type="Proteomes" id="UP001057580"/>
    </source>
</evidence>
<dbReference type="CDD" id="cd00090">
    <property type="entry name" value="HTH_ARSR"/>
    <property type="match status" value="1"/>
</dbReference>
<feature type="coiled-coil region" evidence="1">
    <location>
        <begin position="72"/>
        <end position="106"/>
    </location>
</feature>
<dbReference type="InterPro" id="IPR036390">
    <property type="entry name" value="WH_DNA-bd_sf"/>
</dbReference>
<evidence type="ECO:0000256" key="1">
    <source>
        <dbReference type="SAM" id="Coils"/>
    </source>
</evidence>